<sequence length="129" mass="14181">MADDELEAIRAKRLAQLQQNQGGDGAAKAQAQAQQQAKEAEMRNVILGQALDQGARARLNTIAVAKPEKAKMVENLILQMATSGQLHGQKLTEEAFKDLLSQVSSSTQKTTTVKFDRRRAHMDDSDDDF</sequence>
<protein>
    <recommendedName>
        <fullName evidence="5">Programmed cell death protein 5</fullName>
    </recommendedName>
</protein>
<dbReference type="OrthoDB" id="10252486at2759"/>
<evidence type="ECO:0000313" key="3">
    <source>
        <dbReference type="EMBL" id="RUS87041.1"/>
    </source>
</evidence>
<feature type="region of interest" description="Disordered" evidence="2">
    <location>
        <begin position="19"/>
        <end position="39"/>
    </location>
</feature>
<dbReference type="PIRSF" id="PIRSF015730">
    <property type="entry name" value="TFAR19"/>
    <property type="match status" value="1"/>
</dbReference>
<dbReference type="GO" id="GO:0003677">
    <property type="term" value="F:DNA binding"/>
    <property type="evidence" value="ECO:0007669"/>
    <property type="project" value="InterPro"/>
</dbReference>
<dbReference type="EMBL" id="RQTK01000121">
    <property type="protein sequence ID" value="RUS87041.1"/>
    <property type="molecule type" value="Genomic_DNA"/>
</dbReference>
<keyword evidence="4" id="KW-1185">Reference proteome</keyword>
<comment type="caution">
    <text evidence="3">The sequence shown here is derived from an EMBL/GenBank/DDBJ whole genome shotgun (WGS) entry which is preliminary data.</text>
</comment>
<dbReference type="Proteomes" id="UP000271974">
    <property type="component" value="Unassembled WGS sequence"/>
</dbReference>
<dbReference type="Gene3D" id="1.10.8.140">
    <property type="entry name" value="PDCD5-like"/>
    <property type="match status" value="1"/>
</dbReference>
<dbReference type="InterPro" id="IPR036883">
    <property type="entry name" value="PDCD5-like_sf"/>
</dbReference>
<dbReference type="GO" id="GO:0005634">
    <property type="term" value="C:nucleus"/>
    <property type="evidence" value="ECO:0007669"/>
    <property type="project" value="TreeGrafter"/>
</dbReference>
<dbReference type="InterPro" id="IPR002836">
    <property type="entry name" value="PDCD5-like"/>
</dbReference>
<proteinExistence type="inferred from homology"/>
<dbReference type="PANTHER" id="PTHR10840">
    <property type="entry name" value="PROGRAMMED CELL DEATH PROTEIN 5"/>
    <property type="match status" value="1"/>
</dbReference>
<dbReference type="GO" id="GO:0005829">
    <property type="term" value="C:cytosol"/>
    <property type="evidence" value="ECO:0007669"/>
    <property type="project" value="TreeGrafter"/>
</dbReference>
<organism evidence="3 4">
    <name type="scientific">Elysia chlorotica</name>
    <name type="common">Eastern emerald elysia</name>
    <name type="synonym">Sea slug</name>
    <dbReference type="NCBI Taxonomy" id="188477"/>
    <lineage>
        <taxon>Eukaryota</taxon>
        <taxon>Metazoa</taxon>
        <taxon>Spiralia</taxon>
        <taxon>Lophotrochozoa</taxon>
        <taxon>Mollusca</taxon>
        <taxon>Gastropoda</taxon>
        <taxon>Heterobranchia</taxon>
        <taxon>Euthyneura</taxon>
        <taxon>Panpulmonata</taxon>
        <taxon>Sacoglossa</taxon>
        <taxon>Placobranchoidea</taxon>
        <taxon>Plakobranchidae</taxon>
        <taxon>Elysia</taxon>
    </lineage>
</organism>
<evidence type="ECO:0000313" key="4">
    <source>
        <dbReference type="Proteomes" id="UP000271974"/>
    </source>
</evidence>
<dbReference type="STRING" id="188477.A0A433TZM9"/>
<dbReference type="AlphaFoldDB" id="A0A433TZM9"/>
<comment type="similarity">
    <text evidence="1">Belongs to the PDCD5 family.</text>
</comment>
<evidence type="ECO:0008006" key="5">
    <source>
        <dbReference type="Google" id="ProtNLM"/>
    </source>
</evidence>
<feature type="compositionally biased region" description="Low complexity" evidence="2">
    <location>
        <begin position="19"/>
        <end position="37"/>
    </location>
</feature>
<reference evidence="3 4" key="1">
    <citation type="submission" date="2019-01" db="EMBL/GenBank/DDBJ databases">
        <title>A draft genome assembly of the solar-powered sea slug Elysia chlorotica.</title>
        <authorList>
            <person name="Cai H."/>
            <person name="Li Q."/>
            <person name="Fang X."/>
            <person name="Li J."/>
            <person name="Curtis N.E."/>
            <person name="Altenburger A."/>
            <person name="Shibata T."/>
            <person name="Feng M."/>
            <person name="Maeda T."/>
            <person name="Schwartz J.A."/>
            <person name="Shigenobu S."/>
            <person name="Lundholm N."/>
            <person name="Nishiyama T."/>
            <person name="Yang H."/>
            <person name="Hasebe M."/>
            <person name="Li S."/>
            <person name="Pierce S.K."/>
            <person name="Wang J."/>
        </authorList>
    </citation>
    <scope>NUCLEOTIDE SEQUENCE [LARGE SCALE GENOMIC DNA]</scope>
    <source>
        <strain evidence="3">EC2010</strain>
        <tissue evidence="3">Whole organism of an adult</tissue>
    </source>
</reference>
<accession>A0A433TZM9</accession>
<dbReference type="PANTHER" id="PTHR10840:SF0">
    <property type="entry name" value="PROGRAMMED CELL DEATH PROTEIN 5"/>
    <property type="match status" value="1"/>
</dbReference>
<name>A0A433TZM9_ELYCH</name>
<evidence type="ECO:0000256" key="2">
    <source>
        <dbReference type="SAM" id="MobiDB-lite"/>
    </source>
</evidence>
<dbReference type="Pfam" id="PF01984">
    <property type="entry name" value="dsDNA_bind"/>
    <property type="match status" value="1"/>
</dbReference>
<dbReference type="SUPFAM" id="SSF46950">
    <property type="entry name" value="Double-stranded DNA-binding domain"/>
    <property type="match status" value="1"/>
</dbReference>
<gene>
    <name evidence="3" type="ORF">EGW08_005194</name>
</gene>
<evidence type="ECO:0000256" key="1">
    <source>
        <dbReference type="ARBA" id="ARBA00010490"/>
    </source>
</evidence>